<dbReference type="EMBL" id="PFNO01000201">
    <property type="protein sequence ID" value="PIZ46863.1"/>
    <property type="molecule type" value="Genomic_DNA"/>
</dbReference>
<dbReference type="NCBIfam" id="NF040570">
    <property type="entry name" value="guided_TnpB"/>
    <property type="match status" value="1"/>
</dbReference>
<keyword evidence="3" id="KW-0815">Transposition</keyword>
<dbReference type="PANTHER" id="PTHR30405:SF26">
    <property type="entry name" value="TRANSPOSASE, PROBABLY IS605-TNPB FAMILY"/>
    <property type="match status" value="1"/>
</dbReference>
<organism evidence="8 9">
    <name type="scientific">Candidatus Woesebacteria bacterium CG_4_10_14_0_2_um_filter_39_14</name>
    <dbReference type="NCBI Taxonomy" id="1975054"/>
    <lineage>
        <taxon>Bacteria</taxon>
        <taxon>Candidatus Woeseibacteriota</taxon>
    </lineage>
</organism>
<gene>
    <name evidence="8" type="ORF">COY29_05965</name>
</gene>
<evidence type="ECO:0000313" key="8">
    <source>
        <dbReference type="EMBL" id="PIZ46863.1"/>
    </source>
</evidence>
<comment type="similarity">
    <text evidence="2">In the N-terminal section; belongs to the transposase 2 family.</text>
</comment>
<protein>
    <submittedName>
        <fullName evidence="8">Transposase</fullName>
    </submittedName>
</protein>
<evidence type="ECO:0000313" key="9">
    <source>
        <dbReference type="Proteomes" id="UP000229753"/>
    </source>
</evidence>
<sequence>METITKTCKVKLDIPEERKPDILETFKQYNDALNFAIEQAWKPEKKIINKSKLHKLTYYPLREKTQLPANFICSARNKACDVIRFNIIKWHNYKKASKPLFKPFSAIQLDKRTLTIKDRSCTFSTVNGRVKADYFLGNYQKQILDDPNYDFRTATLTFKNGNFFLNITIVKPALVKKPETVMGVDLGIKNIAVTSTGKFFKSGLLNDSRRQFREKRASLQSKGTRSCKRVFKRLSGRENRFSDWVLHNVSRQIVNEAINHNVEIIAFENLTDIRERVNQWRKKERAKVNLWAFSKLQQYVQYKALEAGMKTIFVESKYTSQRCFKCGHIEASNRNGFNFVCKRCNYSINADYNASKNIAFKVLSGKSPDWAGLPRKLALKTKRFAYV</sequence>
<evidence type="ECO:0000259" key="7">
    <source>
        <dbReference type="Pfam" id="PF07282"/>
    </source>
</evidence>
<evidence type="ECO:0000256" key="4">
    <source>
        <dbReference type="ARBA" id="ARBA00023125"/>
    </source>
</evidence>
<dbReference type="InterPro" id="IPR051399">
    <property type="entry name" value="RNA-guided_DNA_endo/Transpos"/>
</dbReference>
<dbReference type="Proteomes" id="UP000229753">
    <property type="component" value="Unassembled WGS sequence"/>
</dbReference>
<dbReference type="NCBIfam" id="TIGR01766">
    <property type="entry name" value="IS200/IS605 family accessory protein TnpB-like domain"/>
    <property type="match status" value="1"/>
</dbReference>
<feature type="domain" description="Cas12f1-like TNB" evidence="7">
    <location>
        <begin position="293"/>
        <end position="358"/>
    </location>
</feature>
<dbReference type="InterPro" id="IPR010095">
    <property type="entry name" value="Cas12f1-like_TNB"/>
</dbReference>
<comment type="similarity">
    <text evidence="1">In the C-terminal section; belongs to the transposase 35 family.</text>
</comment>
<dbReference type="PANTHER" id="PTHR30405">
    <property type="entry name" value="TRANSPOSASE"/>
    <property type="match status" value="1"/>
</dbReference>
<name>A0A2M7TJZ6_9BACT</name>
<evidence type="ECO:0000256" key="2">
    <source>
        <dbReference type="ARBA" id="ARBA00011044"/>
    </source>
</evidence>
<reference evidence="9" key="1">
    <citation type="submission" date="2017-09" db="EMBL/GenBank/DDBJ databases">
        <title>Depth-based differentiation of microbial function through sediment-hosted aquifers and enrichment of novel symbionts in the deep terrestrial subsurface.</title>
        <authorList>
            <person name="Probst A.J."/>
            <person name="Ladd B."/>
            <person name="Jarett J.K."/>
            <person name="Geller-Mcgrath D.E."/>
            <person name="Sieber C.M.K."/>
            <person name="Emerson J.B."/>
            <person name="Anantharaman K."/>
            <person name="Thomas B.C."/>
            <person name="Malmstrom R."/>
            <person name="Stieglmeier M."/>
            <person name="Klingl A."/>
            <person name="Woyke T."/>
            <person name="Ryan C.M."/>
            <person name="Banfield J.F."/>
        </authorList>
    </citation>
    <scope>NUCLEOTIDE SEQUENCE [LARGE SCALE GENOMIC DNA]</scope>
</reference>
<accession>A0A2M7TJZ6</accession>
<dbReference type="Pfam" id="PF07282">
    <property type="entry name" value="Cas12f1-like_TNB"/>
    <property type="match status" value="1"/>
</dbReference>
<comment type="caution">
    <text evidence="8">The sequence shown here is derived from an EMBL/GenBank/DDBJ whole genome shotgun (WGS) entry which is preliminary data.</text>
</comment>
<dbReference type="GO" id="GO:0006310">
    <property type="term" value="P:DNA recombination"/>
    <property type="evidence" value="ECO:0007669"/>
    <property type="project" value="UniProtKB-KW"/>
</dbReference>
<dbReference type="InterPro" id="IPR001959">
    <property type="entry name" value="Transposase"/>
</dbReference>
<evidence type="ECO:0000256" key="5">
    <source>
        <dbReference type="ARBA" id="ARBA00023172"/>
    </source>
</evidence>
<dbReference type="GO" id="GO:0003677">
    <property type="term" value="F:DNA binding"/>
    <property type="evidence" value="ECO:0007669"/>
    <property type="project" value="UniProtKB-KW"/>
</dbReference>
<keyword evidence="4" id="KW-0238">DNA-binding</keyword>
<evidence type="ECO:0000256" key="3">
    <source>
        <dbReference type="ARBA" id="ARBA00022578"/>
    </source>
</evidence>
<dbReference type="GO" id="GO:0032196">
    <property type="term" value="P:transposition"/>
    <property type="evidence" value="ECO:0007669"/>
    <property type="project" value="UniProtKB-KW"/>
</dbReference>
<proteinExistence type="inferred from homology"/>
<evidence type="ECO:0000259" key="6">
    <source>
        <dbReference type="Pfam" id="PF01385"/>
    </source>
</evidence>
<feature type="domain" description="Probable transposase IS891/IS1136/IS1341" evidence="6">
    <location>
        <begin position="175"/>
        <end position="274"/>
    </location>
</feature>
<dbReference type="AlphaFoldDB" id="A0A2M7TJZ6"/>
<keyword evidence="5" id="KW-0233">DNA recombination</keyword>
<evidence type="ECO:0000256" key="1">
    <source>
        <dbReference type="ARBA" id="ARBA00008761"/>
    </source>
</evidence>
<dbReference type="Pfam" id="PF01385">
    <property type="entry name" value="OrfB_IS605"/>
    <property type="match status" value="1"/>
</dbReference>